<feature type="region of interest" description="Disordered" evidence="6">
    <location>
        <begin position="375"/>
        <end position="430"/>
    </location>
</feature>
<keyword evidence="10" id="KW-1185">Reference proteome</keyword>
<sequence length="752" mass="82289">MSKESTAEPASAAALHKPSLLQRLFSPATNSGEAQGSLWTLGILNPRDTIEVPGSVLLLAADHNTPLGLRNVNARTSHSSLPTGIPIERPSRPVSRSGPNTPRVSRPTSPNGHLAVHPPPPPPHHRHSPPPPPAEDQDEQKRTSDGKIILNPQPEESANDPLNWPAWRRDCALLSLGFYCMIGGGITPLLAAGFTNVAEDYHIDVERVSLTTGLFMLGLGLGSVVASPTAILYGKRPVYLASAVMFILTCVWAALSPNFTSLVLARIFQGIAISPVECLPSATIAEIFFLHERAFRIGIYTLLLLGGKNLIPLISAAIIQGLSWRWVFWIVAIVVGAGFVLLFFFVPETFWDRTPVPRPRKPHARPTLMKRLSSRVSAHMHHGPARKSEDAVSGPSSAAPVPESEKRDGSSKHHESTASDNKDSHHPHKNLHVGFAPIEEVPTHDDAAANAINSVPAPGTTSSSARPSLSADRPVYLRTPSYDVESLAHLPDTYTNALRSQPALTFRQQLKPWNGRLAKDSWFKVMLRPFVLFAYPAVAWASLVYACSIGWLIVISEALAMIYREEKYYGFDAMQTGLVYLSPFIGGVLGTAVAGRVSDVIVKAMARRNGGLYEPEFRLVMALPITLTTVAGLMGFGWAVDERDNYMVPTVFFGIVSFGCALGSTTSITFTVDSYRQYAGEALVTLNFSKNIFHGLVFSLFVTHWLSDDGPKTVFIWIGVMQLVVMMFSIPMYIFGKRARMWTVRKNMVEKL</sequence>
<evidence type="ECO:0000256" key="5">
    <source>
        <dbReference type="ARBA" id="ARBA00023136"/>
    </source>
</evidence>
<dbReference type="Gene3D" id="1.20.1250.20">
    <property type="entry name" value="MFS general substrate transporter like domains"/>
    <property type="match status" value="1"/>
</dbReference>
<dbReference type="InterPro" id="IPR036259">
    <property type="entry name" value="MFS_trans_sf"/>
</dbReference>
<dbReference type="InterPro" id="IPR020846">
    <property type="entry name" value="MFS_dom"/>
</dbReference>
<dbReference type="GO" id="GO:0005886">
    <property type="term" value="C:plasma membrane"/>
    <property type="evidence" value="ECO:0007669"/>
    <property type="project" value="TreeGrafter"/>
</dbReference>
<dbReference type="InterPro" id="IPR011701">
    <property type="entry name" value="MFS"/>
</dbReference>
<evidence type="ECO:0000256" key="4">
    <source>
        <dbReference type="ARBA" id="ARBA00022989"/>
    </source>
</evidence>
<keyword evidence="5 7" id="KW-0472">Membrane</keyword>
<name>A0A0F4ZDW7_9PEZI</name>
<feature type="domain" description="Major facilitator superfamily (MFS) profile" evidence="8">
    <location>
        <begin position="172"/>
        <end position="737"/>
    </location>
</feature>
<feature type="transmembrane region" description="Helical" evidence="7">
    <location>
        <begin position="297"/>
        <end position="320"/>
    </location>
</feature>
<proteinExistence type="predicted"/>
<dbReference type="Gene3D" id="1.20.1720.10">
    <property type="entry name" value="Multidrug resistance protein D"/>
    <property type="match status" value="1"/>
</dbReference>
<dbReference type="EMBL" id="LAEV01001331">
    <property type="protein sequence ID" value="KKA28415.1"/>
    <property type="molecule type" value="Genomic_DNA"/>
</dbReference>
<feature type="transmembrane region" description="Helical" evidence="7">
    <location>
        <begin position="267"/>
        <end position="290"/>
    </location>
</feature>
<keyword evidence="4 7" id="KW-1133">Transmembrane helix</keyword>
<feature type="transmembrane region" description="Helical" evidence="7">
    <location>
        <begin position="619"/>
        <end position="640"/>
    </location>
</feature>
<feature type="region of interest" description="Disordered" evidence="6">
    <location>
        <begin position="70"/>
        <end position="143"/>
    </location>
</feature>
<gene>
    <name evidence="9" type="ORF">TD95_003191</name>
</gene>
<feature type="compositionally biased region" description="Basic and acidic residues" evidence="6">
    <location>
        <begin position="403"/>
        <end position="424"/>
    </location>
</feature>
<dbReference type="FunFam" id="1.20.1720.10:FF:000009">
    <property type="entry name" value="MFS multidrug transporter"/>
    <property type="match status" value="1"/>
</dbReference>
<feature type="region of interest" description="Disordered" evidence="6">
    <location>
        <begin position="451"/>
        <end position="470"/>
    </location>
</feature>
<organism evidence="9 10">
    <name type="scientific">Thielaviopsis punctulata</name>
    <dbReference type="NCBI Taxonomy" id="72032"/>
    <lineage>
        <taxon>Eukaryota</taxon>
        <taxon>Fungi</taxon>
        <taxon>Dikarya</taxon>
        <taxon>Ascomycota</taxon>
        <taxon>Pezizomycotina</taxon>
        <taxon>Sordariomycetes</taxon>
        <taxon>Hypocreomycetidae</taxon>
        <taxon>Microascales</taxon>
        <taxon>Ceratocystidaceae</taxon>
        <taxon>Thielaviopsis</taxon>
    </lineage>
</organism>
<evidence type="ECO:0000256" key="3">
    <source>
        <dbReference type="ARBA" id="ARBA00022692"/>
    </source>
</evidence>
<keyword evidence="3 7" id="KW-0812">Transmembrane</keyword>
<dbReference type="PANTHER" id="PTHR23502">
    <property type="entry name" value="MAJOR FACILITATOR SUPERFAMILY"/>
    <property type="match status" value="1"/>
</dbReference>
<feature type="compositionally biased region" description="Polar residues" evidence="6">
    <location>
        <begin position="97"/>
        <end position="111"/>
    </location>
</feature>
<feature type="transmembrane region" description="Helical" evidence="7">
    <location>
        <begin position="326"/>
        <end position="351"/>
    </location>
</feature>
<feature type="transmembrane region" description="Helical" evidence="7">
    <location>
        <begin position="682"/>
        <end position="702"/>
    </location>
</feature>
<feature type="transmembrane region" description="Helical" evidence="7">
    <location>
        <begin position="714"/>
        <end position="736"/>
    </location>
</feature>
<feature type="transmembrane region" description="Helical" evidence="7">
    <location>
        <begin position="238"/>
        <end position="255"/>
    </location>
</feature>
<dbReference type="OrthoDB" id="4500315at2759"/>
<evidence type="ECO:0000256" key="6">
    <source>
        <dbReference type="SAM" id="MobiDB-lite"/>
    </source>
</evidence>
<dbReference type="FunFam" id="1.20.1250.20:FF:000396">
    <property type="entry name" value="MFS general substrate transporter"/>
    <property type="match status" value="1"/>
</dbReference>
<evidence type="ECO:0000313" key="9">
    <source>
        <dbReference type="EMBL" id="KKA28415.1"/>
    </source>
</evidence>
<comment type="subcellular location">
    <subcellularLocation>
        <location evidence="1">Membrane</location>
        <topology evidence="1">Multi-pass membrane protein</topology>
    </subcellularLocation>
</comment>
<reference evidence="9 10" key="1">
    <citation type="submission" date="2015-03" db="EMBL/GenBank/DDBJ databases">
        <authorList>
            <person name="Radwan O."/>
            <person name="Al-Naeli F.A."/>
            <person name="Rendon G.A."/>
            <person name="Fields C."/>
        </authorList>
    </citation>
    <scope>NUCLEOTIDE SEQUENCE [LARGE SCALE GENOMIC DNA]</scope>
    <source>
        <strain evidence="9">CR-DP1</strain>
    </source>
</reference>
<keyword evidence="2" id="KW-0813">Transport</keyword>
<evidence type="ECO:0000256" key="1">
    <source>
        <dbReference type="ARBA" id="ARBA00004141"/>
    </source>
</evidence>
<dbReference type="GO" id="GO:0022857">
    <property type="term" value="F:transmembrane transporter activity"/>
    <property type="evidence" value="ECO:0007669"/>
    <property type="project" value="InterPro"/>
</dbReference>
<feature type="transmembrane region" description="Helical" evidence="7">
    <location>
        <begin position="214"/>
        <end position="233"/>
    </location>
</feature>
<feature type="transmembrane region" description="Helical" evidence="7">
    <location>
        <begin position="574"/>
        <end position="598"/>
    </location>
</feature>
<feature type="compositionally biased region" description="Polar residues" evidence="6">
    <location>
        <begin position="73"/>
        <end position="82"/>
    </location>
</feature>
<evidence type="ECO:0000259" key="8">
    <source>
        <dbReference type="PROSITE" id="PS50850"/>
    </source>
</evidence>
<protein>
    <recommendedName>
        <fullName evidence="8">Major facilitator superfamily (MFS) profile domain-containing protein</fullName>
    </recommendedName>
</protein>
<dbReference type="Proteomes" id="UP000033483">
    <property type="component" value="Unassembled WGS sequence"/>
</dbReference>
<dbReference type="PROSITE" id="PS50850">
    <property type="entry name" value="MFS"/>
    <property type="match status" value="1"/>
</dbReference>
<dbReference type="PANTHER" id="PTHR23502:SF4">
    <property type="entry name" value="MAJOR FACILITATOR SUPERFAMILY (MFS) PROFILE DOMAIN-CONTAINING PROTEIN-RELATED"/>
    <property type="match status" value="1"/>
</dbReference>
<dbReference type="AlphaFoldDB" id="A0A0F4ZDW7"/>
<evidence type="ECO:0000256" key="2">
    <source>
        <dbReference type="ARBA" id="ARBA00022448"/>
    </source>
</evidence>
<dbReference type="SUPFAM" id="SSF103473">
    <property type="entry name" value="MFS general substrate transporter"/>
    <property type="match status" value="1"/>
</dbReference>
<evidence type="ECO:0000313" key="10">
    <source>
        <dbReference type="Proteomes" id="UP000033483"/>
    </source>
</evidence>
<dbReference type="Pfam" id="PF07690">
    <property type="entry name" value="MFS_1"/>
    <property type="match status" value="1"/>
</dbReference>
<comment type="caution">
    <text evidence="9">The sequence shown here is derived from an EMBL/GenBank/DDBJ whole genome shotgun (WGS) entry which is preliminary data.</text>
</comment>
<evidence type="ECO:0000256" key="7">
    <source>
        <dbReference type="SAM" id="Phobius"/>
    </source>
</evidence>
<accession>A0A0F4ZDW7</accession>
<feature type="transmembrane region" description="Helical" evidence="7">
    <location>
        <begin position="646"/>
        <end position="670"/>
    </location>
</feature>
<feature type="transmembrane region" description="Helical" evidence="7">
    <location>
        <begin position="530"/>
        <end position="554"/>
    </location>
</feature>
<feature type="transmembrane region" description="Helical" evidence="7">
    <location>
        <begin position="171"/>
        <end position="194"/>
    </location>
</feature>